<proteinExistence type="predicted"/>
<name>A0AAU9KPV3_9STRA</name>
<sequence length="97" mass="10759">MPVSLAARPGALAATGLALHCNFDAIRDFVLLNVIPKAHEFPFGHFRARTFLLNTLKAEGKLHEYEKLNASQQLTVVYSSLSALIRVDRQRLTHSSS</sequence>
<dbReference type="EMBL" id="CAKKTJ010000152">
    <property type="protein sequence ID" value="CAH0476376.1"/>
    <property type="molecule type" value="Genomic_DNA"/>
</dbReference>
<organism evidence="1 2">
    <name type="scientific">Peronospora belbahrii</name>
    <dbReference type="NCBI Taxonomy" id="622444"/>
    <lineage>
        <taxon>Eukaryota</taxon>
        <taxon>Sar</taxon>
        <taxon>Stramenopiles</taxon>
        <taxon>Oomycota</taxon>
        <taxon>Peronosporomycetes</taxon>
        <taxon>Peronosporales</taxon>
        <taxon>Peronosporaceae</taxon>
        <taxon>Peronospora</taxon>
    </lineage>
</organism>
<reference evidence="1" key="1">
    <citation type="submission" date="2021-11" db="EMBL/GenBank/DDBJ databases">
        <authorList>
            <person name="Islam A."/>
            <person name="Islam S."/>
            <person name="Flora M.S."/>
            <person name="Rahman M."/>
            <person name="Ziaur R.M."/>
            <person name="Epstein J.H."/>
            <person name="Hassan M."/>
            <person name="Klassen M."/>
            <person name="Woodard K."/>
            <person name="Webb A."/>
            <person name="Webby R.J."/>
            <person name="El Zowalaty M.E."/>
        </authorList>
    </citation>
    <scope>NUCLEOTIDE SEQUENCE</scope>
    <source>
        <strain evidence="1">Pbs3</strain>
    </source>
</reference>
<evidence type="ECO:0000313" key="1">
    <source>
        <dbReference type="EMBL" id="CAH0476376.1"/>
    </source>
</evidence>
<gene>
    <name evidence="1" type="ORF">PBS003_LOCUS3160</name>
</gene>
<dbReference type="AlphaFoldDB" id="A0AAU9KPV3"/>
<evidence type="ECO:0000313" key="2">
    <source>
        <dbReference type="Proteomes" id="UP001160483"/>
    </source>
</evidence>
<accession>A0AAU9KPV3</accession>
<dbReference type="Proteomes" id="UP001160483">
    <property type="component" value="Unassembled WGS sequence"/>
</dbReference>
<comment type="caution">
    <text evidence="1">The sequence shown here is derived from an EMBL/GenBank/DDBJ whole genome shotgun (WGS) entry which is preliminary data.</text>
</comment>
<protein>
    <submittedName>
        <fullName evidence="1">Uncharacterized protein</fullName>
    </submittedName>
</protein>